<organism evidence="1 2">
    <name type="scientific">Eschrichtius robustus</name>
    <name type="common">California gray whale</name>
    <name type="synonym">Eschrichtius gibbosus</name>
    <dbReference type="NCBI Taxonomy" id="9764"/>
    <lineage>
        <taxon>Eukaryota</taxon>
        <taxon>Metazoa</taxon>
        <taxon>Chordata</taxon>
        <taxon>Craniata</taxon>
        <taxon>Vertebrata</taxon>
        <taxon>Euteleostomi</taxon>
        <taxon>Mammalia</taxon>
        <taxon>Eutheria</taxon>
        <taxon>Laurasiatheria</taxon>
        <taxon>Artiodactyla</taxon>
        <taxon>Whippomorpha</taxon>
        <taxon>Cetacea</taxon>
        <taxon>Mysticeti</taxon>
        <taxon>Eschrichtiidae</taxon>
        <taxon>Eschrichtius</taxon>
    </lineage>
</organism>
<proteinExistence type="predicted"/>
<dbReference type="InterPro" id="IPR034607">
    <property type="entry name" value="CCDC127"/>
</dbReference>
<keyword evidence="2" id="KW-1185">Reference proteome</keyword>
<dbReference type="PANTHER" id="PTHR31958:SF2">
    <property type="entry name" value="COILED-COIL DOMAIN-CONTAINING PROTEIN 127"/>
    <property type="match status" value="1"/>
</dbReference>
<dbReference type="AlphaFoldDB" id="A0AB34H253"/>
<gene>
    <name evidence="1" type="ORF">J1605_007707</name>
</gene>
<evidence type="ECO:0008006" key="3">
    <source>
        <dbReference type="Google" id="ProtNLM"/>
    </source>
</evidence>
<reference evidence="1 2" key="1">
    <citation type="submission" date="2022-11" db="EMBL/GenBank/DDBJ databases">
        <title>Whole genome sequence of Eschrichtius robustus ER-17-0199.</title>
        <authorList>
            <person name="Bruniche-Olsen A."/>
            <person name="Black A.N."/>
            <person name="Fields C.J."/>
            <person name="Walden K."/>
            <person name="Dewoody J.A."/>
        </authorList>
    </citation>
    <scope>NUCLEOTIDE SEQUENCE [LARGE SCALE GENOMIC DNA]</scope>
    <source>
        <strain evidence="1">ER-17-0199</strain>
        <tissue evidence="1">Blubber</tissue>
    </source>
</reference>
<protein>
    <recommendedName>
        <fullName evidence="3">Coiled-coil domain-containing protein</fullName>
    </recommendedName>
</protein>
<dbReference type="EMBL" id="JAIQCJ010002027">
    <property type="protein sequence ID" value="KAJ8785151.1"/>
    <property type="molecule type" value="Genomic_DNA"/>
</dbReference>
<dbReference type="PANTHER" id="PTHR31958">
    <property type="entry name" value="COILED-COIL DOMAIN-CONTAINING PROTEIN 127"/>
    <property type="match status" value="1"/>
</dbReference>
<comment type="caution">
    <text evidence="1">The sequence shown here is derived from an EMBL/GenBank/DDBJ whole genome shotgun (WGS) entry which is preliminary data.</text>
</comment>
<accession>A0AB34H253</accession>
<sequence length="130" mass="15543">MTSYGEALISQQCKMVEEKKLLEQERARVLQEKGQPLRSAYLSCLDKEEDWPTESQASAERVRGRSHRKTEHLLQDGGWPDIFKHDTYCGDVWNTNKRHNGRLMWLYLRYWELMVELKKFKNVERAILEQ</sequence>
<evidence type="ECO:0000313" key="2">
    <source>
        <dbReference type="Proteomes" id="UP001159641"/>
    </source>
</evidence>
<dbReference type="Proteomes" id="UP001159641">
    <property type="component" value="Unassembled WGS sequence"/>
</dbReference>
<name>A0AB34H253_ESCRO</name>
<evidence type="ECO:0000313" key="1">
    <source>
        <dbReference type="EMBL" id="KAJ8785151.1"/>
    </source>
</evidence>